<keyword evidence="2 7" id="KW-0597">Phosphoprotein</keyword>
<dbReference type="SMART" id="SM00448">
    <property type="entry name" value="REC"/>
    <property type="match status" value="1"/>
</dbReference>
<accession>A0ABT5ZJE6</accession>
<feature type="modified residue" description="4-aspartylphosphate" evidence="7">
    <location>
        <position position="58"/>
    </location>
</feature>
<dbReference type="Gene3D" id="3.40.50.2300">
    <property type="match status" value="1"/>
</dbReference>
<dbReference type="SUPFAM" id="SSF52172">
    <property type="entry name" value="CheY-like"/>
    <property type="match status" value="1"/>
</dbReference>
<keyword evidence="3" id="KW-0902">Two-component regulatory system</keyword>
<dbReference type="CDD" id="cd00383">
    <property type="entry name" value="trans_reg_C"/>
    <property type="match status" value="1"/>
</dbReference>
<feature type="domain" description="Response regulatory" evidence="9">
    <location>
        <begin position="9"/>
        <end position="123"/>
    </location>
</feature>
<evidence type="ECO:0000313" key="12">
    <source>
        <dbReference type="Proteomes" id="UP001216579"/>
    </source>
</evidence>
<dbReference type="PROSITE" id="PS50110">
    <property type="entry name" value="RESPONSE_REGULATORY"/>
    <property type="match status" value="1"/>
</dbReference>
<dbReference type="InterPro" id="IPR001789">
    <property type="entry name" value="Sig_transdc_resp-reg_receiver"/>
</dbReference>
<dbReference type="Gene3D" id="6.10.250.690">
    <property type="match status" value="1"/>
</dbReference>
<dbReference type="EMBL" id="JARJBC010000006">
    <property type="protein sequence ID" value="MDF3289949.1"/>
    <property type="molecule type" value="Genomic_DNA"/>
</dbReference>
<name>A0ABT5ZJE6_9ACTN</name>
<dbReference type="Pfam" id="PF00072">
    <property type="entry name" value="Response_reg"/>
    <property type="match status" value="1"/>
</dbReference>
<proteinExistence type="predicted"/>
<dbReference type="CDD" id="cd17574">
    <property type="entry name" value="REC_OmpR"/>
    <property type="match status" value="1"/>
</dbReference>
<feature type="domain" description="OmpR/PhoB-type" evidence="10">
    <location>
        <begin position="135"/>
        <end position="233"/>
    </location>
</feature>
<dbReference type="RefSeq" id="WP_276093443.1">
    <property type="nucleotide sequence ID" value="NZ_JARJBC010000006.1"/>
</dbReference>
<dbReference type="InterPro" id="IPR039420">
    <property type="entry name" value="WalR-like"/>
</dbReference>
<keyword evidence="5 8" id="KW-0238">DNA-binding</keyword>
<dbReference type="InterPro" id="IPR011006">
    <property type="entry name" value="CheY-like_superfamily"/>
</dbReference>
<evidence type="ECO:0000256" key="3">
    <source>
        <dbReference type="ARBA" id="ARBA00023012"/>
    </source>
</evidence>
<evidence type="ECO:0000256" key="4">
    <source>
        <dbReference type="ARBA" id="ARBA00023015"/>
    </source>
</evidence>
<evidence type="ECO:0000313" key="11">
    <source>
        <dbReference type="EMBL" id="MDF3289949.1"/>
    </source>
</evidence>
<evidence type="ECO:0000259" key="9">
    <source>
        <dbReference type="PROSITE" id="PS50110"/>
    </source>
</evidence>
<gene>
    <name evidence="11" type="ORF">P3G67_11995</name>
</gene>
<dbReference type="PROSITE" id="PS51755">
    <property type="entry name" value="OMPR_PHOB"/>
    <property type="match status" value="1"/>
</dbReference>
<dbReference type="PANTHER" id="PTHR48111:SF22">
    <property type="entry name" value="REGULATOR OF RPOS"/>
    <property type="match status" value="1"/>
</dbReference>
<evidence type="ECO:0000256" key="6">
    <source>
        <dbReference type="ARBA" id="ARBA00023163"/>
    </source>
</evidence>
<feature type="DNA-binding region" description="OmpR/PhoB-type" evidence="8">
    <location>
        <begin position="135"/>
        <end position="233"/>
    </location>
</feature>
<sequence length="237" mass="25976">MPQVAESALALVVEDDTTLAQALTTALEVHGYQVVAVGDGLLGLERIRTTAPDVVLLDVMLPGLDGLTVCRRVRADGDRTPILMLTARSAVADRIDGLDAGADDYLPKPFDLDELIARVRALLRRARPEPAAELPDELGFGDLVLDTRTRRARRGGRTIDFTRTEAALLELLMTNAGQVLTRDVITDRVWGYDFGPSSNSLEVYVGYLRRKLEEGGEPRIVHTVRGVGYLLSERRSV</sequence>
<evidence type="ECO:0000256" key="5">
    <source>
        <dbReference type="ARBA" id="ARBA00023125"/>
    </source>
</evidence>
<comment type="caution">
    <text evidence="11">The sequence shown here is derived from an EMBL/GenBank/DDBJ whole genome shotgun (WGS) entry which is preliminary data.</text>
</comment>
<protein>
    <submittedName>
        <fullName evidence="11">Response regulator transcription factor</fullName>
    </submittedName>
</protein>
<organism evidence="11 12">
    <name type="scientific">Streptomyces silvisoli</name>
    <dbReference type="NCBI Taxonomy" id="3034235"/>
    <lineage>
        <taxon>Bacteria</taxon>
        <taxon>Bacillati</taxon>
        <taxon>Actinomycetota</taxon>
        <taxon>Actinomycetes</taxon>
        <taxon>Kitasatosporales</taxon>
        <taxon>Streptomycetaceae</taxon>
        <taxon>Streptomyces</taxon>
    </lineage>
</organism>
<dbReference type="SUPFAM" id="SSF46894">
    <property type="entry name" value="C-terminal effector domain of the bipartite response regulators"/>
    <property type="match status" value="1"/>
</dbReference>
<evidence type="ECO:0000256" key="8">
    <source>
        <dbReference type="PROSITE-ProRule" id="PRU01091"/>
    </source>
</evidence>
<evidence type="ECO:0000256" key="7">
    <source>
        <dbReference type="PROSITE-ProRule" id="PRU00169"/>
    </source>
</evidence>
<dbReference type="InterPro" id="IPR001867">
    <property type="entry name" value="OmpR/PhoB-type_DNA-bd"/>
</dbReference>
<reference evidence="11 12" key="1">
    <citation type="submission" date="2023-03" db="EMBL/GenBank/DDBJ databases">
        <title>Draft genome sequence of Streptomyces sp. RB6PN23 isolated from peat swamp forest in Thailand.</title>
        <authorList>
            <person name="Klaysubun C."/>
            <person name="Duangmal K."/>
        </authorList>
    </citation>
    <scope>NUCLEOTIDE SEQUENCE [LARGE SCALE GENOMIC DNA]</scope>
    <source>
        <strain evidence="11 12">RB6PN23</strain>
    </source>
</reference>
<keyword evidence="12" id="KW-1185">Reference proteome</keyword>
<comment type="subcellular location">
    <subcellularLocation>
        <location evidence="1">Cytoplasm</location>
    </subcellularLocation>
</comment>
<dbReference type="PANTHER" id="PTHR48111">
    <property type="entry name" value="REGULATOR OF RPOS"/>
    <property type="match status" value="1"/>
</dbReference>
<dbReference type="SMART" id="SM00862">
    <property type="entry name" value="Trans_reg_C"/>
    <property type="match status" value="1"/>
</dbReference>
<dbReference type="Proteomes" id="UP001216579">
    <property type="component" value="Unassembled WGS sequence"/>
</dbReference>
<dbReference type="Pfam" id="PF00486">
    <property type="entry name" value="Trans_reg_C"/>
    <property type="match status" value="1"/>
</dbReference>
<evidence type="ECO:0000256" key="2">
    <source>
        <dbReference type="ARBA" id="ARBA00022553"/>
    </source>
</evidence>
<keyword evidence="6" id="KW-0804">Transcription</keyword>
<evidence type="ECO:0000256" key="1">
    <source>
        <dbReference type="ARBA" id="ARBA00004496"/>
    </source>
</evidence>
<dbReference type="Gene3D" id="1.10.10.10">
    <property type="entry name" value="Winged helix-like DNA-binding domain superfamily/Winged helix DNA-binding domain"/>
    <property type="match status" value="1"/>
</dbReference>
<evidence type="ECO:0000259" key="10">
    <source>
        <dbReference type="PROSITE" id="PS51755"/>
    </source>
</evidence>
<dbReference type="InterPro" id="IPR036388">
    <property type="entry name" value="WH-like_DNA-bd_sf"/>
</dbReference>
<dbReference type="InterPro" id="IPR016032">
    <property type="entry name" value="Sig_transdc_resp-reg_C-effctor"/>
</dbReference>
<keyword evidence="4" id="KW-0805">Transcription regulation</keyword>